<evidence type="ECO:0000313" key="6">
    <source>
        <dbReference type="EMBL" id="MDW5595734.1"/>
    </source>
</evidence>
<evidence type="ECO:0000256" key="4">
    <source>
        <dbReference type="ARBA" id="ARBA00022764"/>
    </source>
</evidence>
<sequence length="362" mass="38166">MRAAHILPLAAVAVAVAVAGCGSSSGTTAVATAPRADGRPQTGTLRIFSYDDTIAPEMLARFKRANPGLEVKTATFESNQEAAAKLAGGFEADVVEVCLDEMQPLVRRNLLRPLDTAGISTWDDIVPSLREAPGVVQDGRAYVAPLSAGPAGLVYNSDDLPEGIDSYADLFDPALKGRVALDSGDTLAALAVAALAQGYDNPMALSDEEVARVGQQLADQREQFRAFPTSDADLVNLMKTGEVVAMNAGRGSAQEMLDEGIPVRWVAPREGVISWVCGFAITSKAKNIPAAYALIEDYLSPATQAVSAAQGFVITNEKALPKVAARDRETADPRSLEHAIAETEPENVAAYERAFQRIQAGG</sequence>
<comment type="caution">
    <text evidence="6">The sequence shown here is derived from an EMBL/GenBank/DDBJ whole genome shotgun (WGS) entry which is preliminary data.</text>
</comment>
<evidence type="ECO:0000256" key="1">
    <source>
        <dbReference type="ARBA" id="ARBA00004418"/>
    </source>
</evidence>
<dbReference type="Proteomes" id="UP001284601">
    <property type="component" value="Unassembled WGS sequence"/>
</dbReference>
<reference evidence="6 7" key="2">
    <citation type="submission" date="2023-10" db="EMBL/GenBank/DDBJ databases">
        <authorList>
            <person name="Han X.F."/>
        </authorList>
    </citation>
    <scope>NUCLEOTIDE SEQUENCE [LARGE SCALE GENOMIC DNA]</scope>
    <source>
        <strain evidence="6 7">KCTC 39840</strain>
    </source>
</reference>
<feature type="signal peptide" evidence="5">
    <location>
        <begin position="1"/>
        <end position="19"/>
    </location>
</feature>
<dbReference type="PROSITE" id="PS51257">
    <property type="entry name" value="PROKAR_LIPOPROTEIN"/>
    <property type="match status" value="1"/>
</dbReference>
<keyword evidence="7" id="KW-1185">Reference proteome</keyword>
<gene>
    <name evidence="6" type="ORF">R7226_15395</name>
</gene>
<dbReference type="PANTHER" id="PTHR30222">
    <property type="entry name" value="SPERMIDINE/PUTRESCINE-BINDING PERIPLASMIC PROTEIN"/>
    <property type="match status" value="1"/>
</dbReference>
<dbReference type="SUPFAM" id="SSF53850">
    <property type="entry name" value="Periplasmic binding protein-like II"/>
    <property type="match status" value="1"/>
</dbReference>
<organism evidence="6 7">
    <name type="scientific">Conexibacter stalactiti</name>
    <dbReference type="NCBI Taxonomy" id="1940611"/>
    <lineage>
        <taxon>Bacteria</taxon>
        <taxon>Bacillati</taxon>
        <taxon>Actinomycetota</taxon>
        <taxon>Thermoleophilia</taxon>
        <taxon>Solirubrobacterales</taxon>
        <taxon>Conexibacteraceae</taxon>
        <taxon>Conexibacter</taxon>
    </lineage>
</organism>
<dbReference type="Pfam" id="PF13416">
    <property type="entry name" value="SBP_bac_8"/>
    <property type="match status" value="1"/>
</dbReference>
<evidence type="ECO:0000256" key="5">
    <source>
        <dbReference type="SAM" id="SignalP"/>
    </source>
</evidence>
<evidence type="ECO:0000256" key="2">
    <source>
        <dbReference type="ARBA" id="ARBA00022448"/>
    </source>
</evidence>
<dbReference type="EMBL" id="JAWSTH010000039">
    <property type="protein sequence ID" value="MDW5595734.1"/>
    <property type="molecule type" value="Genomic_DNA"/>
</dbReference>
<name>A0ABU4HRA5_9ACTN</name>
<dbReference type="InterPro" id="IPR001188">
    <property type="entry name" value="Sperm_putr-bd"/>
</dbReference>
<keyword evidence="2" id="KW-0813">Transport</keyword>
<dbReference type="RefSeq" id="WP_318598072.1">
    <property type="nucleotide sequence ID" value="NZ_JAWSTH010000039.1"/>
</dbReference>
<evidence type="ECO:0000256" key="3">
    <source>
        <dbReference type="ARBA" id="ARBA00022729"/>
    </source>
</evidence>
<proteinExistence type="predicted"/>
<dbReference type="InterPro" id="IPR006059">
    <property type="entry name" value="SBP"/>
</dbReference>
<keyword evidence="4" id="KW-0574">Periplasm</keyword>
<dbReference type="PANTHER" id="PTHR30222:SF17">
    <property type="entry name" value="SPERMIDINE_PUTRESCINE-BINDING PERIPLASMIC PROTEIN"/>
    <property type="match status" value="1"/>
</dbReference>
<accession>A0ABU4HRA5</accession>
<evidence type="ECO:0000313" key="7">
    <source>
        <dbReference type="Proteomes" id="UP001284601"/>
    </source>
</evidence>
<reference evidence="7" key="1">
    <citation type="submission" date="2023-07" db="EMBL/GenBank/DDBJ databases">
        <title>Conexibacter stalactiti sp. nov., isolated from stalactites in a lava cave and emended description of the genus Conexibacter.</title>
        <authorList>
            <person name="Lee S.D."/>
        </authorList>
    </citation>
    <scope>NUCLEOTIDE SEQUENCE [LARGE SCALE GENOMIC DNA]</scope>
    <source>
        <strain evidence="7">KCTC 39840</strain>
    </source>
</reference>
<dbReference type="PRINTS" id="PR00909">
    <property type="entry name" value="SPERMDNBNDNG"/>
</dbReference>
<protein>
    <submittedName>
        <fullName evidence="6">Extracellular solute-binding protein</fullName>
    </submittedName>
</protein>
<dbReference type="Gene3D" id="3.40.190.10">
    <property type="entry name" value="Periplasmic binding protein-like II"/>
    <property type="match status" value="2"/>
</dbReference>
<feature type="chain" id="PRO_5045764623" evidence="5">
    <location>
        <begin position="20"/>
        <end position="362"/>
    </location>
</feature>
<keyword evidence="3 5" id="KW-0732">Signal</keyword>
<comment type="subcellular location">
    <subcellularLocation>
        <location evidence="1">Periplasm</location>
    </subcellularLocation>
</comment>